<dbReference type="Proteomes" id="UP000248714">
    <property type="component" value="Unassembled WGS sequence"/>
</dbReference>
<dbReference type="InterPro" id="IPR012338">
    <property type="entry name" value="Beta-lactam/transpept-like"/>
</dbReference>
<evidence type="ECO:0000256" key="1">
    <source>
        <dbReference type="SAM" id="SignalP"/>
    </source>
</evidence>
<proteinExistence type="predicted"/>
<dbReference type="PANTHER" id="PTHR46825:SF7">
    <property type="entry name" value="D-ALANYL-D-ALANINE CARBOXYPEPTIDASE"/>
    <property type="match status" value="1"/>
</dbReference>
<comment type="caution">
    <text evidence="3">The sequence shown here is derived from an EMBL/GenBank/DDBJ whole genome shotgun (WGS) entry which is preliminary data.</text>
</comment>
<reference evidence="3 4" key="1">
    <citation type="submission" date="2018-06" db="EMBL/GenBank/DDBJ databases">
        <title>Genomic Encyclopedia of Type Strains, Phase IV (KMG-IV): sequencing the most valuable type-strain genomes for metagenomic binning, comparative biology and taxonomic classification.</title>
        <authorList>
            <person name="Goeker M."/>
        </authorList>
    </citation>
    <scope>NUCLEOTIDE SEQUENCE [LARGE SCALE GENOMIC DNA]</scope>
    <source>
        <strain evidence="3 4">DSM 45479</strain>
    </source>
</reference>
<protein>
    <submittedName>
        <fullName evidence="3">D-alanyl-D-alanine carboxypeptidase</fullName>
    </submittedName>
</protein>
<keyword evidence="3" id="KW-0645">Protease</keyword>
<feature type="chain" id="PRO_5047271087" evidence="1">
    <location>
        <begin position="38"/>
        <end position="374"/>
    </location>
</feature>
<dbReference type="Gene3D" id="3.40.710.10">
    <property type="entry name" value="DD-peptidase/beta-lactamase superfamily"/>
    <property type="match status" value="1"/>
</dbReference>
<dbReference type="GO" id="GO:0004180">
    <property type="term" value="F:carboxypeptidase activity"/>
    <property type="evidence" value="ECO:0007669"/>
    <property type="project" value="UniProtKB-KW"/>
</dbReference>
<feature type="domain" description="Beta-lactamase-related" evidence="2">
    <location>
        <begin position="47"/>
        <end position="357"/>
    </location>
</feature>
<organism evidence="3 4">
    <name type="scientific">Lentzea atacamensis</name>
    <dbReference type="NCBI Taxonomy" id="531938"/>
    <lineage>
        <taxon>Bacteria</taxon>
        <taxon>Bacillati</taxon>
        <taxon>Actinomycetota</taxon>
        <taxon>Actinomycetes</taxon>
        <taxon>Pseudonocardiales</taxon>
        <taxon>Pseudonocardiaceae</taxon>
        <taxon>Lentzea</taxon>
    </lineage>
</organism>
<keyword evidence="1" id="KW-0732">Signal</keyword>
<dbReference type="InterPro" id="IPR001466">
    <property type="entry name" value="Beta-lactam-related"/>
</dbReference>
<feature type="signal peptide" evidence="1">
    <location>
        <begin position="1"/>
        <end position="37"/>
    </location>
</feature>
<dbReference type="PANTHER" id="PTHR46825">
    <property type="entry name" value="D-ALANYL-D-ALANINE-CARBOXYPEPTIDASE/ENDOPEPTIDASE AMPH"/>
    <property type="match status" value="1"/>
</dbReference>
<sequence length="374" mass="40325">MRSQPGGGRVAAMGIRLVATVTTASLLALTTAGVASADTSADRKVIQQAMDQLTTSGGALGLQARVTDGRQRFTARSGKAELDSDRPVPLDGRFRVGSITKTFVSTVVLQLAGEGKVDLDAPVENYLPGLIDKQITVRQILQHTSGLYNYTNDLPRDPAEFEKIRFKHWEPKELVAMATSKPLDFPPGTKWNYSNTNYIVAGLLVEKLTGKPYEKAVEQRILKPLRLNDTEVPGDNPNIKGPHAHGYWAVNGKPSDITRINPSVAWAAGEMTSTTRDLDTFIVALSTGKLLKPAQQKEISKTTDVSPNYGLGLGVQTLPCGTKVWGHGGGIPGYSTELLSTPDTKKRLELSATSSPTPGDPSEPYTKILNEVFC</sequence>
<evidence type="ECO:0000313" key="4">
    <source>
        <dbReference type="Proteomes" id="UP000248714"/>
    </source>
</evidence>
<dbReference type="EMBL" id="QLTT01000003">
    <property type="protein sequence ID" value="RAS66704.1"/>
    <property type="molecule type" value="Genomic_DNA"/>
</dbReference>
<accession>A0ABX9EBY7</accession>
<keyword evidence="3" id="KW-0121">Carboxypeptidase</keyword>
<dbReference type="InterPro" id="IPR050491">
    <property type="entry name" value="AmpC-like"/>
</dbReference>
<keyword evidence="4" id="KW-1185">Reference proteome</keyword>
<gene>
    <name evidence="3" type="ORF">C8D87_10343</name>
</gene>
<dbReference type="SUPFAM" id="SSF56601">
    <property type="entry name" value="beta-lactamase/transpeptidase-like"/>
    <property type="match status" value="1"/>
</dbReference>
<name>A0ABX9EBY7_9PSEU</name>
<dbReference type="Pfam" id="PF00144">
    <property type="entry name" value="Beta-lactamase"/>
    <property type="match status" value="1"/>
</dbReference>
<keyword evidence="3" id="KW-0378">Hydrolase</keyword>
<evidence type="ECO:0000259" key="2">
    <source>
        <dbReference type="Pfam" id="PF00144"/>
    </source>
</evidence>
<evidence type="ECO:0000313" key="3">
    <source>
        <dbReference type="EMBL" id="RAS66704.1"/>
    </source>
</evidence>